<organism evidence="2 3">
    <name type="scientific">Gymnopilus junonius</name>
    <name type="common">Spectacular rustgill mushroom</name>
    <name type="synonym">Gymnopilus spectabilis subsp. junonius</name>
    <dbReference type="NCBI Taxonomy" id="109634"/>
    <lineage>
        <taxon>Eukaryota</taxon>
        <taxon>Fungi</taxon>
        <taxon>Dikarya</taxon>
        <taxon>Basidiomycota</taxon>
        <taxon>Agaricomycotina</taxon>
        <taxon>Agaricomycetes</taxon>
        <taxon>Agaricomycetidae</taxon>
        <taxon>Agaricales</taxon>
        <taxon>Agaricineae</taxon>
        <taxon>Hymenogastraceae</taxon>
        <taxon>Gymnopilus</taxon>
    </lineage>
</organism>
<evidence type="ECO:0000256" key="1">
    <source>
        <dbReference type="SAM" id="MobiDB-lite"/>
    </source>
</evidence>
<name>A0A9P5NVI6_GYMJU</name>
<feature type="compositionally biased region" description="Acidic residues" evidence="1">
    <location>
        <begin position="152"/>
        <end position="164"/>
    </location>
</feature>
<keyword evidence="3" id="KW-1185">Reference proteome</keyword>
<evidence type="ECO:0000313" key="2">
    <source>
        <dbReference type="EMBL" id="KAF8910103.1"/>
    </source>
</evidence>
<gene>
    <name evidence="2" type="ORF">CPB84DRAFT_1354166</name>
</gene>
<protein>
    <submittedName>
        <fullName evidence="2">Uncharacterized protein</fullName>
    </submittedName>
</protein>
<dbReference type="Proteomes" id="UP000724874">
    <property type="component" value="Unassembled WGS sequence"/>
</dbReference>
<comment type="caution">
    <text evidence="2">The sequence shown here is derived from an EMBL/GenBank/DDBJ whole genome shotgun (WGS) entry which is preliminary data.</text>
</comment>
<feature type="compositionally biased region" description="Acidic residues" evidence="1">
    <location>
        <begin position="237"/>
        <end position="248"/>
    </location>
</feature>
<dbReference type="EMBL" id="JADNYJ010000007">
    <property type="protein sequence ID" value="KAF8910103.1"/>
    <property type="molecule type" value="Genomic_DNA"/>
</dbReference>
<evidence type="ECO:0000313" key="3">
    <source>
        <dbReference type="Proteomes" id="UP000724874"/>
    </source>
</evidence>
<reference evidence="2" key="1">
    <citation type="submission" date="2020-11" db="EMBL/GenBank/DDBJ databases">
        <authorList>
            <consortium name="DOE Joint Genome Institute"/>
            <person name="Ahrendt S."/>
            <person name="Riley R."/>
            <person name="Andreopoulos W."/>
            <person name="LaButti K."/>
            <person name="Pangilinan J."/>
            <person name="Ruiz-duenas F.J."/>
            <person name="Barrasa J.M."/>
            <person name="Sanchez-Garcia M."/>
            <person name="Camarero S."/>
            <person name="Miyauchi S."/>
            <person name="Serrano A."/>
            <person name="Linde D."/>
            <person name="Babiker R."/>
            <person name="Drula E."/>
            <person name="Ayuso-Fernandez I."/>
            <person name="Pacheco R."/>
            <person name="Padilla G."/>
            <person name="Ferreira P."/>
            <person name="Barriuso J."/>
            <person name="Kellner H."/>
            <person name="Castanera R."/>
            <person name="Alfaro M."/>
            <person name="Ramirez L."/>
            <person name="Pisabarro A.G."/>
            <person name="Kuo A."/>
            <person name="Tritt A."/>
            <person name="Lipzen A."/>
            <person name="He G."/>
            <person name="Yan M."/>
            <person name="Ng V."/>
            <person name="Cullen D."/>
            <person name="Martin F."/>
            <person name="Rosso M.-N."/>
            <person name="Henrissat B."/>
            <person name="Hibbett D."/>
            <person name="Martinez A.T."/>
            <person name="Grigoriev I.V."/>
        </authorList>
    </citation>
    <scope>NUCLEOTIDE SEQUENCE</scope>
    <source>
        <strain evidence="2">AH 44721</strain>
    </source>
</reference>
<feature type="region of interest" description="Disordered" evidence="1">
    <location>
        <begin position="96"/>
        <end position="282"/>
    </location>
</feature>
<proteinExistence type="predicted"/>
<accession>A0A9P5NVI6</accession>
<sequence>MSAAPTVTAEPQSTASSRKPRFYGGHRHYQKFTNSAGELEVTTSSLIIAALLKGQRNSSLRHGTAFGVKVSEAYFMKERDFDMPFIADFDRDSSFPSNNLNGTGPRVVNPAFHGPAPPPPPAPVAVEVPSIEAEVEAEPQEETSEEKHTEEDVQMEAPEPEQVEQADHREPSLPEVTTLEPTVLQQQDEDAIQVDEHEGPNIEATQDAEEKTDGTTPIDQLEPEEEAQQADPVAEPVDADVDGDEDESALTSPTVDTEPEDTRIKPRILSVPADPDEEELEW</sequence>
<dbReference type="AlphaFoldDB" id="A0A9P5NVI6"/>
<feature type="region of interest" description="Disordered" evidence="1">
    <location>
        <begin position="1"/>
        <end position="22"/>
    </location>
</feature>
<feature type="compositionally biased region" description="Acidic residues" evidence="1">
    <location>
        <begin position="133"/>
        <end position="144"/>
    </location>
</feature>